<proteinExistence type="predicted"/>
<dbReference type="Proteomes" id="UP000465221">
    <property type="component" value="Unassembled WGS sequence"/>
</dbReference>
<dbReference type="GO" id="GO:0005739">
    <property type="term" value="C:mitochondrion"/>
    <property type="evidence" value="ECO:0007669"/>
    <property type="project" value="TreeGrafter"/>
</dbReference>
<comment type="caution">
    <text evidence="1">The sequence shown here is derived from an EMBL/GenBank/DDBJ whole genome shotgun (WGS) entry which is preliminary data.</text>
</comment>
<dbReference type="PANTHER" id="PTHR37845:SF1">
    <property type="entry name" value="SEQUENCE ORPHAN"/>
    <property type="match status" value="1"/>
</dbReference>
<dbReference type="PANTHER" id="PTHR37845">
    <property type="entry name" value="SEQUENCE ORPHAN"/>
    <property type="match status" value="1"/>
</dbReference>
<name>A0A8H3XPZ3_9EURO</name>
<dbReference type="EMBL" id="BLKC01000139">
    <property type="protein sequence ID" value="GFF56654.1"/>
    <property type="molecule type" value="Genomic_DNA"/>
</dbReference>
<gene>
    <name evidence="1" type="ORF">IFM46972_10571</name>
</gene>
<evidence type="ECO:0000313" key="1">
    <source>
        <dbReference type="EMBL" id="GFF56654.1"/>
    </source>
</evidence>
<evidence type="ECO:0000313" key="2">
    <source>
        <dbReference type="Proteomes" id="UP000465221"/>
    </source>
</evidence>
<sequence>MNPSHAQSHHDYGSFYCWGQLGGDLAAAAISATFVAPMVTMIDGALVEKTTLRKPLLDGLRHHFRAALRHPGRFVFSRPYGLVWTLYAATYSVANCTETVATVTHPSSAGTLSFVCTFLVNVPLGVRKDIRFAQLFGRPSCIEPTIATKLALLSPAGVGAAAATATLLLRDAVTIYGSFTLPQLCSDVIPDNLTTHLYSKMIITQMIVPILSQLVATPLHLLGLDLYNRQYPMPWSDRFAIISRDLLSATAIRCTRIMPAFGLGCLTNVGLRSFFHSDSLTSQHQSQ</sequence>
<protein>
    <submittedName>
        <fullName evidence="1">Uncharacterized membrane protein C365.16</fullName>
    </submittedName>
</protein>
<accession>A0A8H3XPZ3</accession>
<reference evidence="1 2" key="1">
    <citation type="submission" date="2020-01" db="EMBL/GenBank/DDBJ databases">
        <title>Draft genome sequence of Aspergillus udagawae IFM 46972.</title>
        <authorList>
            <person name="Takahashi H."/>
            <person name="Yaguchi T."/>
        </authorList>
    </citation>
    <scope>NUCLEOTIDE SEQUENCE [LARGE SCALE GENOMIC DNA]</scope>
    <source>
        <strain evidence="1 2">IFM 46972</strain>
    </source>
</reference>
<dbReference type="AlphaFoldDB" id="A0A8H3XPZ3"/>
<organism evidence="1 2">
    <name type="scientific">Aspergillus udagawae</name>
    <dbReference type="NCBI Taxonomy" id="91492"/>
    <lineage>
        <taxon>Eukaryota</taxon>
        <taxon>Fungi</taxon>
        <taxon>Dikarya</taxon>
        <taxon>Ascomycota</taxon>
        <taxon>Pezizomycotina</taxon>
        <taxon>Eurotiomycetes</taxon>
        <taxon>Eurotiomycetidae</taxon>
        <taxon>Eurotiales</taxon>
        <taxon>Aspergillaceae</taxon>
        <taxon>Aspergillus</taxon>
        <taxon>Aspergillus subgen. Fumigati</taxon>
    </lineage>
</organism>
<dbReference type="InterPro" id="IPR038781">
    <property type="entry name" value="C365.16-ike"/>
</dbReference>